<accession>A0A366L8Q3</accession>
<gene>
    <name evidence="2" type="ORF">DRW42_04315</name>
</gene>
<dbReference type="RefSeq" id="WP_113947604.1">
    <property type="nucleotide sequence ID" value="NZ_QNQU01000003.1"/>
</dbReference>
<proteinExistence type="predicted"/>
<feature type="domain" description="DUF5615" evidence="1">
    <location>
        <begin position="1"/>
        <end position="109"/>
    </location>
</feature>
<dbReference type="InterPro" id="IPR041049">
    <property type="entry name" value="DUF5615"/>
</dbReference>
<evidence type="ECO:0000313" key="2">
    <source>
        <dbReference type="EMBL" id="RBQ10261.1"/>
    </source>
</evidence>
<reference evidence="2 3" key="1">
    <citation type="submission" date="2018-07" db="EMBL/GenBank/DDBJ databases">
        <title>A draft genome of a endophytic bacteria, a new species of Pedobacter.</title>
        <authorList>
            <person name="Zhang Z.D."/>
            <person name="Chen Z.J."/>
        </authorList>
    </citation>
    <scope>NUCLEOTIDE SEQUENCE [LARGE SCALE GENOMIC DNA]</scope>
    <source>
        <strain evidence="2 3">RS10</strain>
    </source>
</reference>
<name>A0A366L8Q3_9SPHI</name>
<dbReference type="OrthoDB" id="27473at2"/>
<dbReference type="Proteomes" id="UP000252081">
    <property type="component" value="Unassembled WGS sequence"/>
</dbReference>
<dbReference type="EMBL" id="QNQU01000003">
    <property type="protein sequence ID" value="RBQ10261.1"/>
    <property type="molecule type" value="Genomic_DNA"/>
</dbReference>
<keyword evidence="3" id="KW-1185">Reference proteome</keyword>
<organism evidence="2 3">
    <name type="scientific">Pedobacter miscanthi</name>
    <dbReference type="NCBI Taxonomy" id="2259170"/>
    <lineage>
        <taxon>Bacteria</taxon>
        <taxon>Pseudomonadati</taxon>
        <taxon>Bacteroidota</taxon>
        <taxon>Sphingobacteriia</taxon>
        <taxon>Sphingobacteriales</taxon>
        <taxon>Sphingobacteriaceae</taxon>
        <taxon>Pedobacter</taxon>
    </lineage>
</organism>
<evidence type="ECO:0000259" key="1">
    <source>
        <dbReference type="Pfam" id="PF18480"/>
    </source>
</evidence>
<evidence type="ECO:0000313" key="3">
    <source>
        <dbReference type="Proteomes" id="UP000252081"/>
    </source>
</evidence>
<dbReference type="AlphaFoldDB" id="A0A366L8Q3"/>
<dbReference type="Pfam" id="PF18480">
    <property type="entry name" value="DUF5615"/>
    <property type="match status" value="1"/>
</dbReference>
<sequence>MKLLFDQNISHRITKLLEADFPACDQIRRLKLENRSDKEIWTFAGQNGYVIVTFDADFYEFSNLYGHPPKIVWLRFGNNTTTGIAKTLIEKKELINDFVKQDEFSCLELQ</sequence>
<comment type="caution">
    <text evidence="2">The sequence shown here is derived from an EMBL/GenBank/DDBJ whole genome shotgun (WGS) entry which is preliminary data.</text>
</comment>
<protein>
    <recommendedName>
        <fullName evidence="1">DUF5615 domain-containing protein</fullName>
    </recommendedName>
</protein>